<dbReference type="KEGG" id="acan:ACA1_046040"/>
<protein>
    <recommendedName>
        <fullName evidence="1">Glutaredoxin-like protein</fullName>
    </recommendedName>
</protein>
<dbReference type="Gene3D" id="3.40.30.10">
    <property type="entry name" value="Glutaredoxin"/>
    <property type="match status" value="1"/>
</dbReference>
<evidence type="ECO:0000256" key="1">
    <source>
        <dbReference type="RuleBase" id="RU363082"/>
    </source>
</evidence>
<dbReference type="AlphaFoldDB" id="L8H9N9"/>
<dbReference type="PANTHER" id="PTHR33558:SF1">
    <property type="entry name" value="GLUTAREDOXIN-LIKE PROTEIN C5ORF63 HOMOLOG"/>
    <property type="match status" value="1"/>
</dbReference>
<gene>
    <name evidence="2" type="ORF">ACA1_046040</name>
</gene>
<keyword evidence="1" id="KW-0249">Electron transport</keyword>
<dbReference type="Pfam" id="PF05768">
    <property type="entry name" value="Glrx-like"/>
    <property type="match status" value="1"/>
</dbReference>
<keyword evidence="3" id="KW-1185">Reference proteome</keyword>
<sequence length="85" mass="9784">MSCRPSTLQCSRGLRATSPQHLHEVTLYTKHDCPLCHKAKAVPFELKEVDILKCDEETMHRYCFHIPVVHLNGSKTPYMYTLNPS</sequence>
<name>L8H9N9_ACACF</name>
<keyword evidence="1" id="KW-0813">Transport</keyword>
<proteinExistence type="inferred from homology"/>
<dbReference type="InterPro" id="IPR036249">
    <property type="entry name" value="Thioredoxin-like_sf"/>
</dbReference>
<dbReference type="InterPro" id="IPR052565">
    <property type="entry name" value="Glutaredoxin-like_YDR286C"/>
</dbReference>
<dbReference type="PANTHER" id="PTHR33558">
    <property type="entry name" value="GLUTAREDOXIN-LIKE PROTEIN C5ORF63 HOMOLOG"/>
    <property type="match status" value="1"/>
</dbReference>
<dbReference type="RefSeq" id="XP_004347737.1">
    <property type="nucleotide sequence ID" value="XM_004347687.1"/>
</dbReference>
<evidence type="ECO:0000313" key="2">
    <source>
        <dbReference type="EMBL" id="ELR21905.1"/>
    </source>
</evidence>
<accession>L8H9N9</accession>
<dbReference type="EMBL" id="KB007894">
    <property type="protein sequence ID" value="ELR21905.1"/>
    <property type="molecule type" value="Genomic_DNA"/>
</dbReference>
<dbReference type="GeneID" id="14922822"/>
<dbReference type="Proteomes" id="UP000011083">
    <property type="component" value="Unassembled WGS sequence"/>
</dbReference>
<dbReference type="SUPFAM" id="SSF52833">
    <property type="entry name" value="Thioredoxin-like"/>
    <property type="match status" value="1"/>
</dbReference>
<reference evidence="2 3" key="1">
    <citation type="journal article" date="2013" name="Genome Biol.">
        <title>Genome of Acanthamoeba castellanii highlights extensive lateral gene transfer and early evolution of tyrosine kinase signaling.</title>
        <authorList>
            <person name="Clarke M."/>
            <person name="Lohan A.J."/>
            <person name="Liu B."/>
            <person name="Lagkouvardos I."/>
            <person name="Roy S."/>
            <person name="Zafar N."/>
            <person name="Bertelli C."/>
            <person name="Schilde C."/>
            <person name="Kianianmomeni A."/>
            <person name="Burglin T.R."/>
            <person name="Frech C."/>
            <person name="Turcotte B."/>
            <person name="Kopec K.O."/>
            <person name="Synnott J.M."/>
            <person name="Choo C."/>
            <person name="Paponov I."/>
            <person name="Finkler A."/>
            <person name="Soon Heng Tan C."/>
            <person name="Hutchins A.P."/>
            <person name="Weinmeier T."/>
            <person name="Rattei T."/>
            <person name="Chu J.S."/>
            <person name="Gimenez G."/>
            <person name="Irimia M."/>
            <person name="Rigden D.J."/>
            <person name="Fitzpatrick D.A."/>
            <person name="Lorenzo-Morales J."/>
            <person name="Bateman A."/>
            <person name="Chiu C.H."/>
            <person name="Tang P."/>
            <person name="Hegemann P."/>
            <person name="Fromm H."/>
            <person name="Raoult D."/>
            <person name="Greub G."/>
            <person name="Miranda-Saavedra D."/>
            <person name="Chen N."/>
            <person name="Nash P."/>
            <person name="Ginger M.L."/>
            <person name="Horn M."/>
            <person name="Schaap P."/>
            <person name="Caler L."/>
            <person name="Loftus B."/>
        </authorList>
    </citation>
    <scope>NUCLEOTIDE SEQUENCE [LARGE SCALE GENOMIC DNA]</scope>
    <source>
        <strain evidence="2 3">Neff</strain>
    </source>
</reference>
<dbReference type="VEuPathDB" id="AmoebaDB:ACA1_046040"/>
<organism evidence="2 3">
    <name type="scientific">Acanthamoeba castellanii (strain ATCC 30010 / Neff)</name>
    <dbReference type="NCBI Taxonomy" id="1257118"/>
    <lineage>
        <taxon>Eukaryota</taxon>
        <taxon>Amoebozoa</taxon>
        <taxon>Discosea</taxon>
        <taxon>Longamoebia</taxon>
        <taxon>Centramoebida</taxon>
        <taxon>Acanthamoebidae</taxon>
        <taxon>Acanthamoeba</taxon>
    </lineage>
</organism>
<dbReference type="OrthoDB" id="429967at2759"/>
<evidence type="ECO:0000313" key="3">
    <source>
        <dbReference type="Proteomes" id="UP000011083"/>
    </source>
</evidence>
<dbReference type="InterPro" id="IPR008554">
    <property type="entry name" value="Glutaredoxin-like"/>
</dbReference>
<comment type="similarity">
    <text evidence="1">Belongs to the glutaredoxin family.</text>
</comment>